<gene>
    <name evidence="2" type="ORF">GALL_439790</name>
</gene>
<name>A0A1J5QA46_9ZZZZ</name>
<feature type="region of interest" description="Disordered" evidence="1">
    <location>
        <begin position="62"/>
        <end position="89"/>
    </location>
</feature>
<protein>
    <submittedName>
        <fullName evidence="2">Uncharacterized protein</fullName>
    </submittedName>
</protein>
<accession>A0A1J5QA46</accession>
<dbReference type="AlphaFoldDB" id="A0A1J5QA46"/>
<feature type="compositionally biased region" description="Basic and acidic residues" evidence="1">
    <location>
        <begin position="116"/>
        <end position="127"/>
    </location>
</feature>
<proteinExistence type="predicted"/>
<reference evidence="2" key="1">
    <citation type="submission" date="2016-10" db="EMBL/GenBank/DDBJ databases">
        <title>Sequence of Gallionella enrichment culture.</title>
        <authorList>
            <person name="Poehlein A."/>
            <person name="Muehling M."/>
            <person name="Daniel R."/>
        </authorList>
    </citation>
    <scope>NUCLEOTIDE SEQUENCE</scope>
</reference>
<evidence type="ECO:0000313" key="2">
    <source>
        <dbReference type="EMBL" id="OIQ74371.1"/>
    </source>
</evidence>
<evidence type="ECO:0000256" key="1">
    <source>
        <dbReference type="SAM" id="MobiDB-lite"/>
    </source>
</evidence>
<feature type="region of interest" description="Disordered" evidence="1">
    <location>
        <begin position="108"/>
        <end position="127"/>
    </location>
</feature>
<sequence>MPQQPGVGDRLSGAAVAQGLRQHLHVLQAQVQTLSGQGMHAVGGVADQHQRVGDGLARELAAQRPAGRGPRGLQRTDVACPQRGQSRGDLLRQRLGRQGEQVLCQRLRGGPHQRHHESPVQRSERQQGDHPVRCECLECRAAVWLGADEIRHHAALCIVARFDGNARGLPHPAVLAVRADQQRGVDAAAIIGLHLPRRAAKPALHAGGGRRIELHPALETQRQIEGGFDGIRLDDPRQRLNPRPIRAELEFGAIGLDAHGIDRLDARSGNLRPDAQRVEQLP</sequence>
<dbReference type="EMBL" id="MLJW01002531">
    <property type="protein sequence ID" value="OIQ74371.1"/>
    <property type="molecule type" value="Genomic_DNA"/>
</dbReference>
<organism evidence="2">
    <name type="scientific">mine drainage metagenome</name>
    <dbReference type="NCBI Taxonomy" id="410659"/>
    <lineage>
        <taxon>unclassified sequences</taxon>
        <taxon>metagenomes</taxon>
        <taxon>ecological metagenomes</taxon>
    </lineage>
</organism>
<comment type="caution">
    <text evidence="2">The sequence shown here is derived from an EMBL/GenBank/DDBJ whole genome shotgun (WGS) entry which is preliminary data.</text>
</comment>